<evidence type="ECO:0000313" key="1">
    <source>
        <dbReference type="EMBL" id="JAD60909.1"/>
    </source>
</evidence>
<dbReference type="EMBL" id="GBRH01236986">
    <property type="protein sequence ID" value="JAD60909.1"/>
    <property type="molecule type" value="Transcribed_RNA"/>
</dbReference>
<sequence length="24" mass="2997">MYCTNPMCLYQLMRYSYAYPLHSF</sequence>
<name>A0A0A9BA96_ARUDO</name>
<dbReference type="AlphaFoldDB" id="A0A0A9BA96"/>
<reference evidence="1" key="1">
    <citation type="submission" date="2014-09" db="EMBL/GenBank/DDBJ databases">
        <authorList>
            <person name="Magalhaes I.L.F."/>
            <person name="Oliveira U."/>
            <person name="Santos F.R."/>
            <person name="Vidigal T.H.D.A."/>
            <person name="Brescovit A.D."/>
            <person name="Santos A.J."/>
        </authorList>
    </citation>
    <scope>NUCLEOTIDE SEQUENCE</scope>
    <source>
        <tissue evidence="1">Shoot tissue taken approximately 20 cm above the soil surface</tissue>
    </source>
</reference>
<proteinExistence type="predicted"/>
<organism evidence="1">
    <name type="scientific">Arundo donax</name>
    <name type="common">Giant reed</name>
    <name type="synonym">Donax arundinaceus</name>
    <dbReference type="NCBI Taxonomy" id="35708"/>
    <lineage>
        <taxon>Eukaryota</taxon>
        <taxon>Viridiplantae</taxon>
        <taxon>Streptophyta</taxon>
        <taxon>Embryophyta</taxon>
        <taxon>Tracheophyta</taxon>
        <taxon>Spermatophyta</taxon>
        <taxon>Magnoliopsida</taxon>
        <taxon>Liliopsida</taxon>
        <taxon>Poales</taxon>
        <taxon>Poaceae</taxon>
        <taxon>PACMAD clade</taxon>
        <taxon>Arundinoideae</taxon>
        <taxon>Arundineae</taxon>
        <taxon>Arundo</taxon>
    </lineage>
</organism>
<reference evidence="1" key="2">
    <citation type="journal article" date="2015" name="Data Brief">
        <title>Shoot transcriptome of the giant reed, Arundo donax.</title>
        <authorList>
            <person name="Barrero R.A."/>
            <person name="Guerrero F.D."/>
            <person name="Moolhuijzen P."/>
            <person name="Goolsby J.A."/>
            <person name="Tidwell J."/>
            <person name="Bellgard S.E."/>
            <person name="Bellgard M.I."/>
        </authorList>
    </citation>
    <scope>NUCLEOTIDE SEQUENCE</scope>
    <source>
        <tissue evidence="1">Shoot tissue taken approximately 20 cm above the soil surface</tissue>
    </source>
</reference>
<accession>A0A0A9BA96</accession>
<protein>
    <submittedName>
        <fullName evidence="1">Uncharacterized protein</fullName>
    </submittedName>
</protein>